<reference evidence="3 4" key="1">
    <citation type="submission" date="2016-10" db="EMBL/GenBank/DDBJ databases">
        <authorList>
            <person name="de Groot N.N."/>
        </authorList>
    </citation>
    <scope>NUCLEOTIDE SEQUENCE [LARGE SCALE GENOMIC DNA]</scope>
    <source>
        <strain evidence="3 4">DSM 16859</strain>
    </source>
</reference>
<dbReference type="Gene3D" id="1.20.58.1700">
    <property type="match status" value="1"/>
</dbReference>
<dbReference type="InterPro" id="IPR036928">
    <property type="entry name" value="AS_sf"/>
</dbReference>
<evidence type="ECO:0000259" key="2">
    <source>
        <dbReference type="Pfam" id="PF21986"/>
    </source>
</evidence>
<dbReference type="Gene3D" id="3.10.490.10">
    <property type="entry name" value="Gamma-glutamyl cyclotransferase-like"/>
    <property type="match status" value="1"/>
</dbReference>
<dbReference type="Proteomes" id="UP000198815">
    <property type="component" value="Unassembled WGS sequence"/>
</dbReference>
<dbReference type="EMBL" id="FOGZ01000013">
    <property type="protein sequence ID" value="SER83967.1"/>
    <property type="molecule type" value="Genomic_DNA"/>
</dbReference>
<keyword evidence="3" id="KW-0378">Hydrolase</keyword>
<dbReference type="NCBIfam" id="TIGR02713">
    <property type="entry name" value="allophanate_hyd"/>
    <property type="match status" value="1"/>
</dbReference>
<dbReference type="SUPFAM" id="SSF75304">
    <property type="entry name" value="Amidase signature (AS) enzymes"/>
    <property type="match status" value="1"/>
</dbReference>
<dbReference type="AlphaFoldDB" id="A0A1H9SG69"/>
<dbReference type="Pfam" id="PF21986">
    <property type="entry name" value="AH_C"/>
    <property type="match status" value="1"/>
</dbReference>
<keyword evidence="4" id="KW-1185">Reference proteome</keyword>
<evidence type="ECO:0000313" key="3">
    <source>
        <dbReference type="EMBL" id="SER83967.1"/>
    </source>
</evidence>
<gene>
    <name evidence="3" type="ORF">SAMN05443377_11332</name>
</gene>
<protein>
    <submittedName>
        <fullName evidence="3">Allophanate hydrolase</fullName>
    </submittedName>
</protein>
<dbReference type="PANTHER" id="PTHR11895:SF169">
    <property type="entry name" value="GLUTAMYL-TRNA(GLN) AMIDOTRANSFERASE"/>
    <property type="match status" value="1"/>
</dbReference>
<dbReference type="GO" id="GO:0016787">
    <property type="term" value="F:hydrolase activity"/>
    <property type="evidence" value="ECO:0007669"/>
    <property type="project" value="UniProtKB-KW"/>
</dbReference>
<feature type="domain" description="Allophanate hydrolase C-terminal" evidence="2">
    <location>
        <begin position="433"/>
        <end position="555"/>
    </location>
</feature>
<feature type="domain" description="Amidase" evidence="1">
    <location>
        <begin position="9"/>
        <end position="421"/>
    </location>
</feature>
<dbReference type="NCBIfam" id="NF006043">
    <property type="entry name" value="PRK08186.1"/>
    <property type="match status" value="1"/>
</dbReference>
<dbReference type="PANTHER" id="PTHR11895">
    <property type="entry name" value="TRANSAMIDASE"/>
    <property type="match status" value="1"/>
</dbReference>
<dbReference type="InterPro" id="IPR053844">
    <property type="entry name" value="AH_C"/>
</dbReference>
<dbReference type="Gene3D" id="3.90.1300.10">
    <property type="entry name" value="Amidase signature (AS) domain"/>
    <property type="match status" value="1"/>
</dbReference>
<evidence type="ECO:0000313" key="4">
    <source>
        <dbReference type="Proteomes" id="UP000198815"/>
    </source>
</evidence>
<dbReference type="InterPro" id="IPR014085">
    <property type="entry name" value="Allophanate_hydrolase"/>
</dbReference>
<accession>A0A1H9SG69</accession>
<organism evidence="3 4">
    <name type="scientific">Propionibacterium cyclohexanicum</name>
    <dbReference type="NCBI Taxonomy" id="64702"/>
    <lineage>
        <taxon>Bacteria</taxon>
        <taxon>Bacillati</taxon>
        <taxon>Actinomycetota</taxon>
        <taxon>Actinomycetes</taxon>
        <taxon>Propionibacteriales</taxon>
        <taxon>Propionibacteriaceae</taxon>
        <taxon>Propionibacterium</taxon>
    </lineage>
</organism>
<dbReference type="STRING" id="64702.SAMN05443377_11332"/>
<dbReference type="InterPro" id="IPR000120">
    <property type="entry name" value="Amidase"/>
</dbReference>
<dbReference type="RefSeq" id="WP_091969623.1">
    <property type="nucleotide sequence ID" value="NZ_FOGZ01000013.1"/>
</dbReference>
<name>A0A1H9SG69_9ACTN</name>
<sequence length="561" mass="58398">MSGSARARVEASFSRMREVDRPEIWIHLAERDELLAQADRVDELCSAGVCLPLAGSVVAVKDNIDVKGMPTTAGCPGFAYLPQEDAMVVARLRAQGAIILGKTNLDQFATGLVGTRSPYGPVRNAWDTDRISGGSSSGSAVAVALGIADLALGTDTAGSGRVPAALNGIVGIKPTPGLIPVDGVVPACRSIDCVTVFARELSAARRAVEVAQGLDAADDSAADGRPESALAARPRLAVPTRRALGELAAGWEEAFEGVVAGYRASGAQIERVDISPMLEAAEMLYGSSFVAERYSAVGTFIEEHQQDIGRGLDSTVSGIILAGKQHRASQLFDDQSRLADLTRQALALLEPFDALLTPTTVGHPTIEQVENEPVAQNARLGRFTNFANLMGMCALAFPAGTVAGLPFGVMLTGRALEDRKLAELARFRDRQPVRLVVFGLHRLGQPLNHELVAAGADFLGPIHTAPAYRLRLLAGEPARPGLVAADPGQGVSVEGELWQLPIGALGGFLTGLPAPMTLGAIQLAGGDSAIGFLCTAPATALGVDISGSGGWRTWVGGDATV</sequence>
<dbReference type="InterPro" id="IPR023631">
    <property type="entry name" value="Amidase_dom"/>
</dbReference>
<evidence type="ECO:0000259" key="1">
    <source>
        <dbReference type="Pfam" id="PF01425"/>
    </source>
</evidence>
<dbReference type="OrthoDB" id="5175573at2"/>
<dbReference type="Pfam" id="PF01425">
    <property type="entry name" value="Amidase"/>
    <property type="match status" value="1"/>
</dbReference>
<proteinExistence type="predicted"/>